<protein>
    <submittedName>
        <fullName evidence="2">DUF2771 family protein</fullName>
    </submittedName>
</protein>
<sequence length="168" mass="17570">MRRSRIAVLLAGGALALTGCSAAASPPEITFYGDGHTVTAAPVVNCDALVRNCDKDANATARLKVRAGKPVQISVPSEVSDTPWLVNVQYADAAAGGQLKIKQQFFSPSTRLAYTATAPTPADQLVVVEVQRIGAAYAADQSGKPVLDENGNPQLVARSLWSLQIQPG</sequence>
<dbReference type="EMBL" id="JAAXLS010000013">
    <property type="protein sequence ID" value="NKQ55194.1"/>
    <property type="molecule type" value="Genomic_DNA"/>
</dbReference>
<name>A0ABX1J8I0_9PSEU</name>
<reference evidence="2 3" key="1">
    <citation type="submission" date="2020-04" db="EMBL/GenBank/DDBJ databases">
        <title>Novel species.</title>
        <authorList>
            <person name="Teo W.F.A."/>
            <person name="Lipun K."/>
            <person name="Srisuk N."/>
            <person name="Duangmal K."/>
        </authorList>
    </citation>
    <scope>NUCLEOTIDE SEQUENCE [LARGE SCALE GENOMIC DNA]</scope>
    <source>
        <strain evidence="2 3">K13G38</strain>
    </source>
</reference>
<gene>
    <name evidence="2" type="ORF">HFP15_20120</name>
</gene>
<dbReference type="Proteomes" id="UP000715441">
    <property type="component" value="Unassembled WGS sequence"/>
</dbReference>
<accession>A0ABX1J8I0</accession>
<organism evidence="2 3">
    <name type="scientific">Amycolatopsis acididurans</name>
    <dbReference type="NCBI Taxonomy" id="2724524"/>
    <lineage>
        <taxon>Bacteria</taxon>
        <taxon>Bacillati</taxon>
        <taxon>Actinomycetota</taxon>
        <taxon>Actinomycetes</taxon>
        <taxon>Pseudonocardiales</taxon>
        <taxon>Pseudonocardiaceae</taxon>
        <taxon>Amycolatopsis</taxon>
    </lineage>
</organism>
<keyword evidence="1" id="KW-0732">Signal</keyword>
<dbReference type="PROSITE" id="PS51257">
    <property type="entry name" value="PROKAR_LIPOPROTEIN"/>
    <property type="match status" value="1"/>
</dbReference>
<evidence type="ECO:0000256" key="1">
    <source>
        <dbReference type="SAM" id="SignalP"/>
    </source>
</evidence>
<evidence type="ECO:0000313" key="3">
    <source>
        <dbReference type="Proteomes" id="UP000715441"/>
    </source>
</evidence>
<keyword evidence="3" id="KW-1185">Reference proteome</keyword>
<feature type="signal peptide" evidence="1">
    <location>
        <begin position="1"/>
        <end position="24"/>
    </location>
</feature>
<dbReference type="Pfam" id="PF10969">
    <property type="entry name" value="DUF2771"/>
    <property type="match status" value="1"/>
</dbReference>
<dbReference type="InterPro" id="IPR024495">
    <property type="entry name" value="DUF2771"/>
</dbReference>
<feature type="chain" id="PRO_5046561148" evidence="1">
    <location>
        <begin position="25"/>
        <end position="168"/>
    </location>
</feature>
<comment type="caution">
    <text evidence="2">The sequence shown here is derived from an EMBL/GenBank/DDBJ whole genome shotgun (WGS) entry which is preliminary data.</text>
</comment>
<proteinExistence type="predicted"/>
<evidence type="ECO:0000313" key="2">
    <source>
        <dbReference type="EMBL" id="NKQ55194.1"/>
    </source>
</evidence>
<dbReference type="RefSeq" id="WP_168517878.1">
    <property type="nucleotide sequence ID" value="NZ_JAAXLS010000013.1"/>
</dbReference>